<accession>A0A6A6DPU6</accession>
<organism evidence="1 2">
    <name type="scientific">Zopfia rhizophila CBS 207.26</name>
    <dbReference type="NCBI Taxonomy" id="1314779"/>
    <lineage>
        <taxon>Eukaryota</taxon>
        <taxon>Fungi</taxon>
        <taxon>Dikarya</taxon>
        <taxon>Ascomycota</taxon>
        <taxon>Pezizomycotina</taxon>
        <taxon>Dothideomycetes</taxon>
        <taxon>Dothideomycetes incertae sedis</taxon>
        <taxon>Zopfiaceae</taxon>
        <taxon>Zopfia</taxon>
    </lineage>
</organism>
<proteinExistence type="predicted"/>
<evidence type="ECO:0000313" key="1">
    <source>
        <dbReference type="EMBL" id="KAF2180398.1"/>
    </source>
</evidence>
<evidence type="ECO:0000313" key="2">
    <source>
        <dbReference type="Proteomes" id="UP000800200"/>
    </source>
</evidence>
<gene>
    <name evidence="1" type="ORF">K469DRAFT_592727</name>
</gene>
<dbReference type="AlphaFoldDB" id="A0A6A6DPU6"/>
<feature type="non-terminal residue" evidence="1">
    <location>
        <position position="1"/>
    </location>
</feature>
<dbReference type="EMBL" id="ML994658">
    <property type="protein sequence ID" value="KAF2180398.1"/>
    <property type="molecule type" value="Genomic_DNA"/>
</dbReference>
<name>A0A6A6DPU6_9PEZI</name>
<dbReference type="Proteomes" id="UP000800200">
    <property type="component" value="Unassembled WGS sequence"/>
</dbReference>
<protein>
    <submittedName>
        <fullName evidence="1">Uncharacterized protein</fullName>
    </submittedName>
</protein>
<dbReference type="OrthoDB" id="5336565at2759"/>
<keyword evidence="2" id="KW-1185">Reference proteome</keyword>
<reference evidence="1" key="1">
    <citation type="journal article" date="2020" name="Stud. Mycol.">
        <title>101 Dothideomycetes genomes: a test case for predicting lifestyles and emergence of pathogens.</title>
        <authorList>
            <person name="Haridas S."/>
            <person name="Albert R."/>
            <person name="Binder M."/>
            <person name="Bloem J."/>
            <person name="Labutti K."/>
            <person name="Salamov A."/>
            <person name="Andreopoulos B."/>
            <person name="Baker S."/>
            <person name="Barry K."/>
            <person name="Bills G."/>
            <person name="Bluhm B."/>
            <person name="Cannon C."/>
            <person name="Castanera R."/>
            <person name="Culley D."/>
            <person name="Daum C."/>
            <person name="Ezra D."/>
            <person name="Gonzalez J."/>
            <person name="Henrissat B."/>
            <person name="Kuo A."/>
            <person name="Liang C."/>
            <person name="Lipzen A."/>
            <person name="Lutzoni F."/>
            <person name="Magnuson J."/>
            <person name="Mondo S."/>
            <person name="Nolan M."/>
            <person name="Ohm R."/>
            <person name="Pangilinan J."/>
            <person name="Park H.-J."/>
            <person name="Ramirez L."/>
            <person name="Alfaro M."/>
            <person name="Sun H."/>
            <person name="Tritt A."/>
            <person name="Yoshinaga Y."/>
            <person name="Zwiers L.-H."/>
            <person name="Turgeon B."/>
            <person name="Goodwin S."/>
            <person name="Spatafora J."/>
            <person name="Crous P."/>
            <person name="Grigoriev I."/>
        </authorList>
    </citation>
    <scope>NUCLEOTIDE SEQUENCE</scope>
    <source>
        <strain evidence="1">CBS 207.26</strain>
    </source>
</reference>
<sequence>YDISAYIVISTYDVGMGTLDLYITYPAQPTGHKAFPEYYMVKLGSFALIRGSNTFREALTAFRNMRDWAKEHRNRFIAEANAKVRGLRR</sequence>